<dbReference type="SUPFAM" id="SSF52540">
    <property type="entry name" value="P-loop containing nucleoside triphosphate hydrolases"/>
    <property type="match status" value="1"/>
</dbReference>
<evidence type="ECO:0000256" key="1">
    <source>
        <dbReference type="SAM" id="MobiDB-lite"/>
    </source>
</evidence>
<dbReference type="Proteomes" id="UP000256709">
    <property type="component" value="Unassembled WGS sequence"/>
</dbReference>
<dbReference type="GO" id="GO:0005524">
    <property type="term" value="F:ATP binding"/>
    <property type="evidence" value="ECO:0007669"/>
    <property type="project" value="InterPro"/>
</dbReference>
<feature type="region of interest" description="Disordered" evidence="1">
    <location>
        <begin position="96"/>
        <end position="117"/>
    </location>
</feature>
<evidence type="ECO:0000313" key="4">
    <source>
        <dbReference type="Proteomes" id="UP000256709"/>
    </source>
</evidence>
<evidence type="ECO:0000259" key="2">
    <source>
        <dbReference type="SMART" id="SM00382"/>
    </source>
</evidence>
<dbReference type="InterPro" id="IPR003593">
    <property type="entry name" value="AAA+_ATPase"/>
</dbReference>
<dbReference type="PANTHER" id="PTHR37291">
    <property type="entry name" value="5-METHYLCYTOSINE-SPECIFIC RESTRICTION ENZYME B"/>
    <property type="match status" value="1"/>
</dbReference>
<feature type="domain" description="AAA+ ATPase" evidence="2">
    <location>
        <begin position="216"/>
        <end position="423"/>
    </location>
</feature>
<evidence type="ECO:0000313" key="3">
    <source>
        <dbReference type="EMBL" id="RFA06666.1"/>
    </source>
</evidence>
<dbReference type="InterPro" id="IPR052934">
    <property type="entry name" value="Methyl-DNA_Rec/Restrict_Enz"/>
</dbReference>
<sequence>MVAQPVEAVFVIYYGTSAHKATYGRLSGDNTYTKDYIQLPRDPDFRQALTKLFPPDQIGGKKTTIEYKWPDGSSGGFIDFQSADRPHLAWPMSSAPAPWKMDSSPTSTGPGTIPGDSRLQDPDAATAELTNLQESGIQPYFVAVKLKGEPNVLHVRAYIAGSVSGYEFASVDLLPERIRELVASATENRIFKWGFFDSRSALTEPDVAAALQRLEENPSLLLIGPPGTGKTVLLEKLVRYIESPGHEFSFDPDLNHEAWAETDHDAPAGLTRTVVLHPSYAYDNLVIGLLPVPNETGTGVAVRAATGPLVNLAHYASMTGNRALLVLDEFNRGNAAAILGDALALLDKDKRGNAFIDLPYSELGIKVPKEFAGGDAATVDSRFTLPSNLWIVAAMNSSDRSVAPLDAALRRRFTIVEMGPDYEVLSAHLGADSAADLDDPLIDWSTGHVGLLAVELLHSLNDRIDEILGTDFRLGQSNFWNIGGESVEDSLQRLASAFDHRVVQTLRLSLQDDDGSLAALLLAGTAELPAGGESAVAWWKKADTTLGTFAADRIHIRTLSSLGDGSAVTELLRQAQLN</sequence>
<dbReference type="EMBL" id="NBXA01000058">
    <property type="protein sequence ID" value="RFA06666.1"/>
    <property type="molecule type" value="Genomic_DNA"/>
</dbReference>
<organism evidence="3 4">
    <name type="scientific">Subtercola boreus</name>
    <dbReference type="NCBI Taxonomy" id="120213"/>
    <lineage>
        <taxon>Bacteria</taxon>
        <taxon>Bacillati</taxon>
        <taxon>Actinomycetota</taxon>
        <taxon>Actinomycetes</taxon>
        <taxon>Micrococcales</taxon>
        <taxon>Microbacteriaceae</taxon>
        <taxon>Subtercola</taxon>
    </lineage>
</organism>
<name>A0A3E0VA14_9MICO</name>
<comment type="caution">
    <text evidence="3">The sequence shown here is derived from an EMBL/GenBank/DDBJ whole genome shotgun (WGS) entry which is preliminary data.</text>
</comment>
<dbReference type="AlphaFoldDB" id="A0A3E0VA14"/>
<proteinExistence type="predicted"/>
<dbReference type="Gene3D" id="3.40.50.300">
    <property type="entry name" value="P-loop containing nucleotide triphosphate hydrolases"/>
    <property type="match status" value="1"/>
</dbReference>
<dbReference type="SMART" id="SM00382">
    <property type="entry name" value="AAA"/>
    <property type="match status" value="1"/>
</dbReference>
<dbReference type="InterPro" id="IPR027417">
    <property type="entry name" value="P-loop_NTPase"/>
</dbReference>
<dbReference type="RefSeq" id="WP_116284842.1">
    <property type="nucleotide sequence ID" value="NZ_NBXA01000058.1"/>
</dbReference>
<dbReference type="Pfam" id="PF07728">
    <property type="entry name" value="AAA_5"/>
    <property type="match status" value="1"/>
</dbReference>
<protein>
    <recommendedName>
        <fullName evidence="2">AAA+ ATPase domain-containing protein</fullName>
    </recommendedName>
</protein>
<dbReference type="PANTHER" id="PTHR37291:SF1">
    <property type="entry name" value="TYPE IV METHYL-DIRECTED RESTRICTION ENZYME ECOKMCRB SUBUNIT"/>
    <property type="match status" value="1"/>
</dbReference>
<accession>A0A3E0VA14</accession>
<dbReference type="OrthoDB" id="9781481at2"/>
<dbReference type="GO" id="GO:0016887">
    <property type="term" value="F:ATP hydrolysis activity"/>
    <property type="evidence" value="ECO:0007669"/>
    <property type="project" value="InterPro"/>
</dbReference>
<reference evidence="3 4" key="1">
    <citation type="submission" date="2017-04" db="EMBL/GenBank/DDBJ databases">
        <title>Comparative genome analysis of Subtercola boreus.</title>
        <authorList>
            <person name="Cho Y.-J."/>
            <person name="Cho A."/>
            <person name="Kim O.-S."/>
            <person name="Lee J.-I."/>
        </authorList>
    </citation>
    <scope>NUCLEOTIDE SEQUENCE [LARGE SCALE GENOMIC DNA]</scope>
    <source>
        <strain evidence="3 4">P27444</strain>
    </source>
</reference>
<dbReference type="InterPro" id="IPR011704">
    <property type="entry name" value="ATPase_dyneun-rel_AAA"/>
</dbReference>
<gene>
    <name evidence="3" type="ORF">B7R21_19070</name>
</gene>